<organism evidence="6 7">
    <name type="scientific">Tritrichomonas musculus</name>
    <dbReference type="NCBI Taxonomy" id="1915356"/>
    <lineage>
        <taxon>Eukaryota</taxon>
        <taxon>Metamonada</taxon>
        <taxon>Parabasalia</taxon>
        <taxon>Tritrichomonadida</taxon>
        <taxon>Tritrichomonadidae</taxon>
        <taxon>Tritrichomonas</taxon>
    </lineage>
</organism>
<dbReference type="PANTHER" id="PTHR11102">
    <property type="entry name" value="SEL-1-LIKE PROTEIN"/>
    <property type="match status" value="1"/>
</dbReference>
<keyword evidence="1 4" id="KW-0547">Nucleotide-binding</keyword>
<dbReference type="InterPro" id="IPR011990">
    <property type="entry name" value="TPR-like_helical_dom_sf"/>
</dbReference>
<dbReference type="SMART" id="SM00671">
    <property type="entry name" value="SEL1"/>
    <property type="match status" value="23"/>
</dbReference>
<dbReference type="InterPro" id="IPR050767">
    <property type="entry name" value="Sel1_AlgK"/>
</dbReference>
<dbReference type="SUPFAM" id="SSF81901">
    <property type="entry name" value="HCP-like"/>
    <property type="match status" value="5"/>
</dbReference>
<comment type="caution">
    <text evidence="6">The sequence shown here is derived from an EMBL/GenBank/DDBJ whole genome shotgun (WGS) entry which is preliminary data.</text>
</comment>
<dbReference type="InterPro" id="IPR006597">
    <property type="entry name" value="Sel1-like"/>
</dbReference>
<dbReference type="PROSITE" id="PS00108">
    <property type="entry name" value="PROTEIN_KINASE_ST"/>
    <property type="match status" value="1"/>
</dbReference>
<dbReference type="InterPro" id="IPR008271">
    <property type="entry name" value="Ser/Thr_kinase_AS"/>
</dbReference>
<accession>A0ABR2KCS0</accession>
<feature type="binding site" evidence="4">
    <location>
        <position position="242"/>
    </location>
    <ligand>
        <name>ATP</name>
        <dbReference type="ChEBI" id="CHEBI:30616"/>
    </ligand>
</feature>
<dbReference type="InterPro" id="IPR017441">
    <property type="entry name" value="Protein_kinase_ATP_BS"/>
</dbReference>
<dbReference type="Gene3D" id="1.10.510.10">
    <property type="entry name" value="Transferase(Phosphotransferase) domain 1"/>
    <property type="match status" value="1"/>
</dbReference>
<dbReference type="SUPFAM" id="SSF56112">
    <property type="entry name" value="Protein kinase-like (PK-like)"/>
    <property type="match status" value="1"/>
</dbReference>
<dbReference type="PANTHER" id="PTHR11102:SF160">
    <property type="entry name" value="ERAD-ASSOCIATED E3 UBIQUITIN-PROTEIN LIGASE COMPONENT HRD3"/>
    <property type="match status" value="1"/>
</dbReference>
<keyword evidence="2 4" id="KW-0067">ATP-binding</keyword>
<gene>
    <name evidence="6" type="ORF">M9Y10_039322</name>
</gene>
<dbReference type="SMART" id="SM00220">
    <property type="entry name" value="S_TKc"/>
    <property type="match status" value="1"/>
</dbReference>
<dbReference type="PROSITE" id="PS50011">
    <property type="entry name" value="PROTEIN_KINASE_DOM"/>
    <property type="match status" value="1"/>
</dbReference>
<comment type="similarity">
    <text evidence="3">Belongs to the sel-1 family.</text>
</comment>
<evidence type="ECO:0000313" key="7">
    <source>
        <dbReference type="Proteomes" id="UP001470230"/>
    </source>
</evidence>
<dbReference type="Gene3D" id="1.25.40.10">
    <property type="entry name" value="Tetratricopeptide repeat domain"/>
    <property type="match status" value="5"/>
</dbReference>
<dbReference type="InterPro" id="IPR011009">
    <property type="entry name" value="Kinase-like_dom_sf"/>
</dbReference>
<dbReference type="InterPro" id="IPR000719">
    <property type="entry name" value="Prot_kinase_dom"/>
</dbReference>
<evidence type="ECO:0000256" key="2">
    <source>
        <dbReference type="ARBA" id="ARBA00022840"/>
    </source>
</evidence>
<dbReference type="Pfam" id="PF00069">
    <property type="entry name" value="Pkinase"/>
    <property type="match status" value="1"/>
</dbReference>
<dbReference type="Pfam" id="PF08238">
    <property type="entry name" value="Sel1"/>
    <property type="match status" value="22"/>
</dbReference>
<evidence type="ECO:0000313" key="6">
    <source>
        <dbReference type="EMBL" id="KAK8888257.1"/>
    </source>
</evidence>
<evidence type="ECO:0000256" key="3">
    <source>
        <dbReference type="ARBA" id="ARBA00038101"/>
    </source>
</evidence>
<feature type="domain" description="Protein kinase" evidence="5">
    <location>
        <begin position="213"/>
        <end position="458"/>
    </location>
</feature>
<dbReference type="CDD" id="cd00180">
    <property type="entry name" value="PKc"/>
    <property type="match status" value="1"/>
</dbReference>
<protein>
    <recommendedName>
        <fullName evidence="5">Protein kinase domain-containing protein</fullName>
    </recommendedName>
</protein>
<name>A0ABR2KCS0_9EUKA</name>
<dbReference type="EMBL" id="JAPFFF010000006">
    <property type="protein sequence ID" value="KAK8888257.1"/>
    <property type="molecule type" value="Genomic_DNA"/>
</dbReference>
<evidence type="ECO:0000256" key="1">
    <source>
        <dbReference type="ARBA" id="ARBA00022741"/>
    </source>
</evidence>
<dbReference type="Proteomes" id="UP001470230">
    <property type="component" value="Unassembled WGS sequence"/>
</dbReference>
<sequence length="1405" mass="162654">MSNSLIDNFPKLLDYLNNPKTTFDKKILQDIVKKYDFLYISELTNISKEKKLQISNSIKKSKIIIFDAKKSLNKQTNKNYLIIGFKKTIIIHDISSASSAFLHFILSINPNICASFLSNTKNIIQQIIHFQNNEIFIELQKLEEIQSLNKAFQIKSPINKLWSLITPTISCYLIHTSHLKTRKHRISQFISDSEKEITENHKKEVEHIKEDDYIELRIIGTGSSSRCALIYHIKKGELYVIKQTFRNNIESPKLINRETNNYSKIRFPFLPKFYGIACNQNRINGIVIEFINGRSLDNISAMALTYNDKITLIFELILIFQYFRQKEMIYRDLKPNNIMVDEHKTIVLIDFDRLIPNNDESEKTNDFASGFLAPEVVSAGLYSYESDIFSLGKMIEYIAKTCESSEYSRFEEIINICTRKKAESRPTILYVLQIFISKFNMSIMIDNLYSDLDVHCRIFKTITQLQINQNNFDQQLALGLIYEKGWYIKPDIEKAIHYYTNAANHNHLGAQFILGVIYSDGHYVVQDIKKALHYYSLSAAQNHPGAQFNLGVIYSEGKYVTRNIDKAIHYYLLAANQNYPPAQYNLGLIYEEGRYIARDINKAINYYSLAANQNYPEAQFSLGLIYEEGQYVARNIDKAIAYYSSAANQNHPQAQFNLGIVYYNGKYVEPDMKKAVHYISLAANQNYPQAQHNIGYFYYRGDYYAKDIKKAIHYFTLASDQNVPESQYNLGNIYYLGEDVVRDVNKAIYYFSLAANQNLLKAQLFLGDFYYLGRDTTRNINKAIHYYSLAANQNHPNALFLLGFFYYDGKYVARDINKSIHYNSLAAYQNHPKAQLLLGEIYYFGEFIARDIKKAILYFYLAANQNESEAQFILGVIYLEGKYAAHDINKAIYYFSLAANQNYLEAQFNLGKIYLDGRYIEVDIHKAIHYFTLAANQNIPKAQYNLGVIFSNGKYISRDINKAIHYFTLAANQEYLPAQFMLGAFYSEGRLVKCDIKKAIHYFSLAANKNFPQAQFMLGAFYSEGKYVTRDMNKAIYYFSLAANQNSPEAQYNLGVIYSDGKYISCDVNKAIHYFSLAANQEYPLAQFTLGIIYSEGRLVKCDIKKAFHYFSLAANNNYPQAQFMLGAFYSEGKYVTRDMNKAIHYFTLSSNKNNHDAQLILGIFNYSGYGIPRDIKKGTFYINLASKNGQRQANFAYGFLLHKSHKYEEAIHYYKESSSFNNQYAKNNLGILYKNGYDNINGQSGKAIVYFEEAIRQKYDFLSMYNLSHIYIYDETIKGDINKAIELLIKSSYVFHHSMILLCILLVKTYGFQIDLIKNEIEKHTKEKNGLWQKAYQIIIYLNLFDNSILETYYNSYRSKDFVYDILLMPVLSSDLKNEDKSISKSPFINTISSLFYEGFGIPI</sequence>
<reference evidence="6 7" key="1">
    <citation type="submission" date="2024-04" db="EMBL/GenBank/DDBJ databases">
        <title>Tritrichomonas musculus Genome.</title>
        <authorList>
            <person name="Alves-Ferreira E."/>
            <person name="Grigg M."/>
            <person name="Lorenzi H."/>
            <person name="Galac M."/>
        </authorList>
    </citation>
    <scope>NUCLEOTIDE SEQUENCE [LARGE SCALE GENOMIC DNA]</scope>
    <source>
        <strain evidence="6 7">EAF2021</strain>
    </source>
</reference>
<proteinExistence type="inferred from homology"/>
<keyword evidence="7" id="KW-1185">Reference proteome</keyword>
<evidence type="ECO:0000256" key="4">
    <source>
        <dbReference type="PROSITE-ProRule" id="PRU10141"/>
    </source>
</evidence>
<dbReference type="PROSITE" id="PS00107">
    <property type="entry name" value="PROTEIN_KINASE_ATP"/>
    <property type="match status" value="1"/>
</dbReference>
<evidence type="ECO:0000259" key="5">
    <source>
        <dbReference type="PROSITE" id="PS50011"/>
    </source>
</evidence>